<evidence type="ECO:0000313" key="3">
    <source>
        <dbReference type="Proteomes" id="UP001595648"/>
    </source>
</evidence>
<dbReference type="RefSeq" id="WP_378981076.1">
    <property type="nucleotide sequence ID" value="NZ_JBHRVD010000001.1"/>
</dbReference>
<reference evidence="3" key="1">
    <citation type="journal article" date="2019" name="Int. J. Syst. Evol. Microbiol.">
        <title>The Global Catalogue of Microorganisms (GCM) 10K type strain sequencing project: providing services to taxonomists for standard genome sequencing and annotation.</title>
        <authorList>
            <consortium name="The Broad Institute Genomics Platform"/>
            <consortium name="The Broad Institute Genome Sequencing Center for Infectious Disease"/>
            <person name="Wu L."/>
            <person name="Ma J."/>
        </authorList>
    </citation>
    <scope>NUCLEOTIDE SEQUENCE [LARGE SCALE GENOMIC DNA]</scope>
    <source>
        <strain evidence="3">ICMP 19515</strain>
    </source>
</reference>
<organism evidence="2 3">
    <name type="scientific">Mesorhizobium cantuariense</name>
    <dbReference type="NCBI Taxonomy" id="1300275"/>
    <lineage>
        <taxon>Bacteria</taxon>
        <taxon>Pseudomonadati</taxon>
        <taxon>Pseudomonadota</taxon>
        <taxon>Alphaproteobacteria</taxon>
        <taxon>Hyphomicrobiales</taxon>
        <taxon>Phyllobacteriaceae</taxon>
        <taxon>Mesorhizobium</taxon>
    </lineage>
</organism>
<evidence type="ECO:0000313" key="2">
    <source>
        <dbReference type="EMBL" id="MFC3324303.1"/>
    </source>
</evidence>
<gene>
    <name evidence="2" type="ORF">ACFOJ9_21430</name>
</gene>
<evidence type="ECO:0000256" key="1">
    <source>
        <dbReference type="SAM" id="MobiDB-lite"/>
    </source>
</evidence>
<keyword evidence="3" id="KW-1185">Reference proteome</keyword>
<feature type="region of interest" description="Disordered" evidence="1">
    <location>
        <begin position="45"/>
        <end position="81"/>
    </location>
</feature>
<sequence>MARRALLGMDSRKHYETPKWWPGGEDREAMCCSFCGGRDHRYEDCPQRDVPADRPFDAPEDVTPDRPDSEAGPASNITPHCNQNVRHALQNMDGNP</sequence>
<feature type="compositionally biased region" description="Basic and acidic residues" evidence="1">
    <location>
        <begin position="45"/>
        <end position="69"/>
    </location>
</feature>
<dbReference type="EMBL" id="JBHRVD010000001">
    <property type="protein sequence ID" value="MFC3324303.1"/>
    <property type="molecule type" value="Genomic_DNA"/>
</dbReference>
<protein>
    <submittedName>
        <fullName evidence="2">Uncharacterized protein</fullName>
    </submittedName>
</protein>
<dbReference type="Proteomes" id="UP001595648">
    <property type="component" value="Unassembled WGS sequence"/>
</dbReference>
<name>A0ABV7MQV1_9HYPH</name>
<proteinExistence type="predicted"/>
<comment type="caution">
    <text evidence="2">The sequence shown here is derived from an EMBL/GenBank/DDBJ whole genome shotgun (WGS) entry which is preliminary data.</text>
</comment>
<accession>A0ABV7MQV1</accession>